<keyword evidence="1" id="KW-0472">Membrane</keyword>
<accession>A0AA51UN23</accession>
<feature type="transmembrane region" description="Helical" evidence="1">
    <location>
        <begin position="21"/>
        <end position="42"/>
    </location>
</feature>
<name>A0AA51UN23_9EURY</name>
<evidence type="ECO:0000313" key="3">
    <source>
        <dbReference type="Proteomes" id="UP001182908"/>
    </source>
</evidence>
<protein>
    <submittedName>
        <fullName evidence="2">Uncharacterized protein</fullName>
    </submittedName>
</protein>
<evidence type="ECO:0000313" key="2">
    <source>
        <dbReference type="EMBL" id="WMW25040.1"/>
    </source>
</evidence>
<reference evidence="2 3" key="1">
    <citation type="submission" date="2023-08" db="EMBL/GenBank/DDBJ databases">
        <title>Methanolobus mangrovi sp. nov. and Methanolobus sediminis sp. nov, two novel methylotrophic methanogens isolated from mangrove sediments in China.</title>
        <authorList>
            <person name="Zhou J."/>
        </authorList>
    </citation>
    <scope>NUCLEOTIDE SEQUENCE [LARGE SCALE GENOMIC DNA]</scope>
    <source>
        <strain evidence="2 3">FTZ6</strain>
    </source>
</reference>
<dbReference type="EMBL" id="CP133592">
    <property type="protein sequence ID" value="WMW25040.1"/>
    <property type="molecule type" value="Genomic_DNA"/>
</dbReference>
<feature type="transmembrane region" description="Helical" evidence="1">
    <location>
        <begin position="48"/>
        <end position="75"/>
    </location>
</feature>
<evidence type="ECO:0000256" key="1">
    <source>
        <dbReference type="SAM" id="Phobius"/>
    </source>
</evidence>
<proteinExistence type="predicted"/>
<feature type="transmembrane region" description="Helical" evidence="1">
    <location>
        <begin position="96"/>
        <end position="115"/>
    </location>
</feature>
<dbReference type="GeneID" id="84233713"/>
<keyword evidence="1" id="KW-1133">Transmembrane helix</keyword>
<keyword evidence="1" id="KW-0812">Transmembrane</keyword>
<organism evidence="2 3">
    <name type="scientific">Methanolobus sediminis</name>
    <dbReference type="NCBI Taxonomy" id="3072978"/>
    <lineage>
        <taxon>Archaea</taxon>
        <taxon>Methanobacteriati</taxon>
        <taxon>Methanobacteriota</taxon>
        <taxon>Stenosarchaea group</taxon>
        <taxon>Methanomicrobia</taxon>
        <taxon>Methanosarcinales</taxon>
        <taxon>Methanosarcinaceae</taxon>
        <taxon>Methanolobus</taxon>
    </lineage>
</organism>
<dbReference type="Proteomes" id="UP001182908">
    <property type="component" value="Chromosome"/>
</dbReference>
<gene>
    <name evidence="2" type="ORF">RE474_13310</name>
</gene>
<dbReference type="RefSeq" id="WP_309310848.1">
    <property type="nucleotide sequence ID" value="NZ_CP133592.1"/>
</dbReference>
<dbReference type="AlphaFoldDB" id="A0AA51UN23"/>
<sequence>MTDGDVTDNNKKGNDTNKLQCRYCIVLMTILLMLAGGTLYYFSTNSRASEILLCILLSISVIALLLALTFAASIFKCLGMNSPKEALGLPKGSVRAIIALSLILIFMISSVFFFTQLSYPRLTNEIDFSQAEYDNLSKESIFYSYPHYVNATNETRYNVMLKKEPNKDSVDIAKQIITTISTLVVAVAGFYFGTKSVSIASEAATGKEIETGPDPLIRDIGPKEGKQDESIPNFTITGKNLEAIKEVRLDHIEKDYSMKFGAESIMLNPTKVIFTLKIPTDAPIDKYNVVVVNDEQVEDCFKAAFKVKNKED</sequence>
<keyword evidence="3" id="KW-1185">Reference proteome</keyword>
<feature type="transmembrane region" description="Helical" evidence="1">
    <location>
        <begin position="172"/>
        <end position="192"/>
    </location>
</feature>
<dbReference type="KEGG" id="mseb:RE474_13310"/>